<feature type="compositionally biased region" description="Polar residues" evidence="1">
    <location>
        <begin position="216"/>
        <end position="228"/>
    </location>
</feature>
<keyword evidence="5" id="KW-1185">Reference proteome</keyword>
<sequence>MKKIAIITILLISYLSHSQNFKFGKVSKEELQQEEHPTNSDVNAAFLFKKQYINFPFNENDGFTQDIKVHERVKIYDKEGFEWATKKIQLYDENSSKRQKVVNLKAYTYTLVNGKVKKTKLKSESVFEKKNNQYWRTKTFTMPGLLEGCIIEYEYVIKSPFLSIDDLVLQEEIPINKLEFDVITPEYFNYNKLVNPKSSYIPKIQESKRRRKETISSKSRSGNRTVSSTTTISNFDFTENVIKVYQDDIPGLTKEPYTNNIDSYKTKVALEYAYFRGRDSKVKSYATTWEKIAENINKNENFGGELKKNKYFKEVIDNLISETKSNSEKLNLIFNYVQNNIKWNDFVGVLTSKGLKSAFKDKVGNIADINLMLVSMLRYAGLNANPVLVSTKSNGVPLFPTQSGFNYVICAVEDAQSITLLDASNSNTKPNIIPEFVINWKGRLIRENGSSTWIDLNPKNVSKSMILANYHFNEDLSISGKAREVKTNYEALSFRDDNLSSQSIIQKLENKQLDLTISNLEVKNTKSKSKPILNSYEFNIENGPEVIADKLYLSPLLFFNQKENPFIQDTRLYPVDFVFPRSNKITVGFELPEGYIAEFVPEKAMVSFNDGEASFSYLIKQTANNFQLIATLDINKTLILPKDYENFKSFYQLVIDKYNEKIVLKKQ</sequence>
<gene>
    <name evidence="4" type="ORF">JAO71_05030</name>
</gene>
<dbReference type="EMBL" id="JAEMEF010000003">
    <property type="protein sequence ID" value="MBL7559162.1"/>
    <property type="molecule type" value="Genomic_DNA"/>
</dbReference>
<dbReference type="InterPro" id="IPR024618">
    <property type="entry name" value="DUF3857"/>
</dbReference>
<evidence type="ECO:0000259" key="3">
    <source>
        <dbReference type="Pfam" id="PF12969"/>
    </source>
</evidence>
<dbReference type="InterPro" id="IPR002931">
    <property type="entry name" value="Transglutaminase-like"/>
</dbReference>
<dbReference type="RefSeq" id="WP_202999348.1">
    <property type="nucleotide sequence ID" value="NZ_JAEMEF010000003.1"/>
</dbReference>
<protein>
    <submittedName>
        <fullName evidence="4">DUF3857 and transglutaminase domain-containing protein</fullName>
    </submittedName>
</protein>
<accession>A0ABS1WJ63</accession>
<dbReference type="Gene3D" id="2.60.120.1130">
    <property type="match status" value="1"/>
</dbReference>
<proteinExistence type="predicted"/>
<evidence type="ECO:0000256" key="1">
    <source>
        <dbReference type="SAM" id="MobiDB-lite"/>
    </source>
</evidence>
<feature type="domain" description="Transglutaminase-like" evidence="2">
    <location>
        <begin position="317"/>
        <end position="391"/>
    </location>
</feature>
<name>A0ABS1WJ63_9FLAO</name>
<feature type="domain" description="DUF3857" evidence="3">
    <location>
        <begin position="64"/>
        <end position="203"/>
    </location>
</feature>
<dbReference type="Gene3D" id="2.60.40.3140">
    <property type="match status" value="1"/>
</dbReference>
<dbReference type="Gene3D" id="3.10.620.30">
    <property type="match status" value="1"/>
</dbReference>
<feature type="region of interest" description="Disordered" evidence="1">
    <location>
        <begin position="205"/>
        <end position="228"/>
    </location>
</feature>
<evidence type="ECO:0000313" key="5">
    <source>
        <dbReference type="Proteomes" id="UP000605013"/>
    </source>
</evidence>
<reference evidence="4 5" key="1">
    <citation type="submission" date="2020-12" db="EMBL/GenBank/DDBJ databases">
        <title>Olleya sediminilitoris sp. nov., isolated from a tidal flat.</title>
        <authorList>
            <person name="Park S."/>
            <person name="Yoon J.-H."/>
        </authorList>
    </citation>
    <scope>NUCLEOTIDE SEQUENCE [LARGE SCALE GENOMIC DNA]</scope>
    <source>
        <strain evidence="4 5">YSTF-M6</strain>
    </source>
</reference>
<dbReference type="Pfam" id="PF12969">
    <property type="entry name" value="DUF3857"/>
    <property type="match status" value="1"/>
</dbReference>
<evidence type="ECO:0000313" key="4">
    <source>
        <dbReference type="EMBL" id="MBL7559162.1"/>
    </source>
</evidence>
<dbReference type="Proteomes" id="UP000605013">
    <property type="component" value="Unassembled WGS sequence"/>
</dbReference>
<comment type="caution">
    <text evidence="4">The sequence shown here is derived from an EMBL/GenBank/DDBJ whole genome shotgun (WGS) entry which is preliminary data.</text>
</comment>
<dbReference type="Pfam" id="PF01841">
    <property type="entry name" value="Transglut_core"/>
    <property type="match status" value="1"/>
</dbReference>
<organism evidence="4 5">
    <name type="scientific">Olleya sediminilitoris</name>
    <dbReference type="NCBI Taxonomy" id="2795739"/>
    <lineage>
        <taxon>Bacteria</taxon>
        <taxon>Pseudomonadati</taxon>
        <taxon>Bacteroidota</taxon>
        <taxon>Flavobacteriia</taxon>
        <taxon>Flavobacteriales</taxon>
        <taxon>Flavobacteriaceae</taxon>
    </lineage>
</organism>
<evidence type="ECO:0000259" key="2">
    <source>
        <dbReference type="Pfam" id="PF01841"/>
    </source>
</evidence>